<keyword evidence="1" id="KW-0677">Repeat</keyword>
<dbReference type="SUPFAM" id="SSF81901">
    <property type="entry name" value="HCP-like"/>
    <property type="match status" value="1"/>
</dbReference>
<protein>
    <recommendedName>
        <fullName evidence="6">Tetratricopeptide repeat protein</fullName>
    </recommendedName>
</protein>
<evidence type="ECO:0000256" key="2">
    <source>
        <dbReference type="ARBA" id="ARBA00022803"/>
    </source>
</evidence>
<organism evidence="4 5">
    <name type="scientific">Caldovatus sediminis</name>
    <dbReference type="NCBI Taxonomy" id="2041189"/>
    <lineage>
        <taxon>Bacteria</taxon>
        <taxon>Pseudomonadati</taxon>
        <taxon>Pseudomonadota</taxon>
        <taxon>Alphaproteobacteria</taxon>
        <taxon>Acetobacterales</taxon>
        <taxon>Roseomonadaceae</taxon>
        <taxon>Caldovatus</taxon>
    </lineage>
</organism>
<dbReference type="PANTHER" id="PTHR45586">
    <property type="entry name" value="TPR REPEAT-CONTAINING PROTEIN PA4667"/>
    <property type="match status" value="1"/>
</dbReference>
<evidence type="ECO:0008006" key="6">
    <source>
        <dbReference type="Google" id="ProtNLM"/>
    </source>
</evidence>
<dbReference type="EMBL" id="BMKS01000003">
    <property type="protein sequence ID" value="GGG25676.1"/>
    <property type="molecule type" value="Genomic_DNA"/>
</dbReference>
<accession>A0A8J2Z9Z5</accession>
<dbReference type="RefSeq" id="WP_188899110.1">
    <property type="nucleotide sequence ID" value="NZ_BMKS01000003.1"/>
</dbReference>
<evidence type="ECO:0000313" key="4">
    <source>
        <dbReference type="EMBL" id="GGG25676.1"/>
    </source>
</evidence>
<dbReference type="SUPFAM" id="SSF48452">
    <property type="entry name" value="TPR-like"/>
    <property type="match status" value="1"/>
</dbReference>
<dbReference type="InterPro" id="IPR029058">
    <property type="entry name" value="AB_hydrolase_fold"/>
</dbReference>
<dbReference type="InterPro" id="IPR011990">
    <property type="entry name" value="TPR-like_helical_dom_sf"/>
</dbReference>
<dbReference type="Pfam" id="PF13174">
    <property type="entry name" value="TPR_6"/>
    <property type="match status" value="1"/>
</dbReference>
<evidence type="ECO:0000256" key="1">
    <source>
        <dbReference type="ARBA" id="ARBA00022737"/>
    </source>
</evidence>
<dbReference type="SMART" id="SM00028">
    <property type="entry name" value="TPR"/>
    <property type="match status" value="8"/>
</dbReference>
<dbReference type="InterPro" id="IPR019734">
    <property type="entry name" value="TPR_rpt"/>
</dbReference>
<dbReference type="AlphaFoldDB" id="A0A8J2Z9Z5"/>
<dbReference type="Gene3D" id="1.25.40.10">
    <property type="entry name" value="Tetratricopeptide repeat domain"/>
    <property type="match status" value="4"/>
</dbReference>
<feature type="region of interest" description="Disordered" evidence="3">
    <location>
        <begin position="422"/>
        <end position="462"/>
    </location>
</feature>
<sequence>MSQPITTRRGTKDAALLYDSNGVQLRHRPGGSDFTLIAFAESTAHADGHRWWPRRLAEAHDLDLLAVTASRVHWYPAEAMAALLPVAAAAAKPRRLAFGFSMGGFAALKYGAALGASAAIAFSPQASIDPADAAFDRRSRLHFLPALHRGHRVAAADLPAASLLAYDPLEPTDARHAALLAGLPGVVRAPLAHAGHASIRVLSESGDAPALFALALDGRMAEAARLVRAARRRAPTIWLALGMRAQLSGRAARAEALLARARELGAKPGRLIEAEAAAAERLGRREMSLAALRRLHAEQPHAPRLAMRLGGKLMEAGQFEEAEAAFRAARAGDPHYVPIHLGLIAALEAAGKTEAAAQAAAEAVEALPEPPILRLRLGKALLAAGRHAAAAAALREALARNPDLAEAREALAAAERAGRAAAGDAGAEDAAAPPAPAARGRPGARPPAAAKGAAEPCASALRPAAPPAGAALQRLRQAVARDPSDEAAHLALIDALLAEGRKAPALAAAQAAVAALPGSGACRARLGVLLLPRRPADAVGPLRAAIALGHATEQVRLGLAQGLNLLGRKDEALAVARETVAAFPDSMHAQAQLGMLALHADPAEAVPALRAAIALGHGHHGIAHALAHGLRALGDQAGAIAALREAAEREPTNLHTRFLLGRLLEEAEDWPAAEEAFRSVLALDEAHADAHLHLSEALRRQKRIREAVAAFRRGEALGPSQSLLRAQRYRMFGELA</sequence>
<dbReference type="Proteomes" id="UP000597507">
    <property type="component" value="Unassembled WGS sequence"/>
</dbReference>
<dbReference type="InterPro" id="IPR051012">
    <property type="entry name" value="CellSynth/LPSAsmb/PSIAsmb"/>
</dbReference>
<keyword evidence="2" id="KW-0802">TPR repeat</keyword>
<dbReference type="Pfam" id="PF13432">
    <property type="entry name" value="TPR_16"/>
    <property type="match status" value="2"/>
</dbReference>
<name>A0A8J2Z9Z5_9PROT</name>
<proteinExistence type="predicted"/>
<comment type="caution">
    <text evidence="4">The sequence shown here is derived from an EMBL/GenBank/DDBJ whole genome shotgun (WGS) entry which is preliminary data.</text>
</comment>
<gene>
    <name evidence="4" type="ORF">GCM10010964_12030</name>
</gene>
<keyword evidence="5" id="KW-1185">Reference proteome</keyword>
<evidence type="ECO:0000313" key="5">
    <source>
        <dbReference type="Proteomes" id="UP000597507"/>
    </source>
</evidence>
<reference evidence="4 5" key="1">
    <citation type="journal article" date="2014" name="Int. J. Syst. Evol. Microbiol.">
        <title>Complete genome sequence of Corynebacterium casei LMG S-19264T (=DSM 44701T), isolated from a smear-ripened cheese.</title>
        <authorList>
            <consortium name="US DOE Joint Genome Institute (JGI-PGF)"/>
            <person name="Walter F."/>
            <person name="Albersmeier A."/>
            <person name="Kalinowski J."/>
            <person name="Ruckert C."/>
        </authorList>
    </citation>
    <scope>NUCLEOTIDE SEQUENCE [LARGE SCALE GENOMIC DNA]</scope>
    <source>
        <strain evidence="4 5">CGMCC 1.16330</strain>
    </source>
</reference>
<dbReference type="PANTHER" id="PTHR45586:SF1">
    <property type="entry name" value="LIPOPOLYSACCHARIDE ASSEMBLY PROTEIN B"/>
    <property type="match status" value="1"/>
</dbReference>
<dbReference type="SUPFAM" id="SSF53474">
    <property type="entry name" value="alpha/beta-Hydrolases"/>
    <property type="match status" value="1"/>
</dbReference>
<evidence type="ECO:0000256" key="3">
    <source>
        <dbReference type="SAM" id="MobiDB-lite"/>
    </source>
</evidence>
<dbReference type="Pfam" id="PF14559">
    <property type="entry name" value="TPR_19"/>
    <property type="match status" value="1"/>
</dbReference>